<feature type="compositionally biased region" description="Basic residues" evidence="1">
    <location>
        <begin position="23"/>
        <end position="39"/>
    </location>
</feature>
<gene>
    <name evidence="2" type="ORF">PENFLA_c017G05499</name>
</gene>
<accession>A0A1V6T1X0</accession>
<keyword evidence="3" id="KW-1185">Reference proteome</keyword>
<feature type="region of interest" description="Disordered" evidence="1">
    <location>
        <begin position="1"/>
        <end position="76"/>
    </location>
</feature>
<dbReference type="EMBL" id="MLQL01000017">
    <property type="protein sequence ID" value="OQE20176.1"/>
    <property type="molecule type" value="Genomic_DNA"/>
</dbReference>
<sequence length="130" mass="13888">MSDKQETPPTNQPPAAPTTSNKVGKRQRQRPRGRKKIRRKELEKVLVSGADAASGAAPASSAGPESSTPPAASSAAFTSAPMVSPFWASPTIPLLLRWSPNYSLTDEETTALAGYLLDIITAFVQGRRLR</sequence>
<protein>
    <submittedName>
        <fullName evidence="2">Uncharacterized protein</fullName>
    </submittedName>
</protein>
<dbReference type="OrthoDB" id="4367476at2759"/>
<dbReference type="Proteomes" id="UP000191342">
    <property type="component" value="Unassembled WGS sequence"/>
</dbReference>
<organism evidence="2 3">
    <name type="scientific">Penicillium flavigenum</name>
    <dbReference type="NCBI Taxonomy" id="254877"/>
    <lineage>
        <taxon>Eukaryota</taxon>
        <taxon>Fungi</taxon>
        <taxon>Dikarya</taxon>
        <taxon>Ascomycota</taxon>
        <taxon>Pezizomycotina</taxon>
        <taxon>Eurotiomycetes</taxon>
        <taxon>Eurotiomycetidae</taxon>
        <taxon>Eurotiales</taxon>
        <taxon>Aspergillaceae</taxon>
        <taxon>Penicillium</taxon>
    </lineage>
</organism>
<evidence type="ECO:0000313" key="2">
    <source>
        <dbReference type="EMBL" id="OQE20176.1"/>
    </source>
</evidence>
<name>A0A1V6T1X0_9EURO</name>
<proteinExistence type="predicted"/>
<evidence type="ECO:0000313" key="3">
    <source>
        <dbReference type="Proteomes" id="UP000191342"/>
    </source>
</evidence>
<reference evidence="3" key="1">
    <citation type="journal article" date="2017" name="Nat. Microbiol.">
        <title>Global analysis of biosynthetic gene clusters reveals vast potential of secondary metabolite production in Penicillium species.</title>
        <authorList>
            <person name="Nielsen J.C."/>
            <person name="Grijseels S."/>
            <person name="Prigent S."/>
            <person name="Ji B."/>
            <person name="Dainat J."/>
            <person name="Nielsen K.F."/>
            <person name="Frisvad J.C."/>
            <person name="Workman M."/>
            <person name="Nielsen J."/>
        </authorList>
    </citation>
    <scope>NUCLEOTIDE SEQUENCE [LARGE SCALE GENOMIC DNA]</scope>
    <source>
        <strain evidence="3">IBT 14082</strain>
    </source>
</reference>
<dbReference type="AlphaFoldDB" id="A0A1V6T1X0"/>
<evidence type="ECO:0000256" key="1">
    <source>
        <dbReference type="SAM" id="MobiDB-lite"/>
    </source>
</evidence>
<feature type="compositionally biased region" description="Low complexity" evidence="1">
    <location>
        <begin position="48"/>
        <end position="76"/>
    </location>
</feature>
<comment type="caution">
    <text evidence="2">The sequence shown here is derived from an EMBL/GenBank/DDBJ whole genome shotgun (WGS) entry which is preliminary data.</text>
</comment>